<comment type="function">
    <text evidence="7">This is one of the proteins that bind and probably mediate the attachment of the 5S RNA into the large ribosomal subunit, where it forms part of the central protuberance.</text>
</comment>
<dbReference type="AlphaFoldDB" id="A0A1F4UHA5"/>
<dbReference type="EMBL" id="MEUW01000021">
    <property type="protein sequence ID" value="OGC44321.1"/>
    <property type="molecule type" value="Genomic_DNA"/>
</dbReference>
<keyword evidence="5 7" id="KW-0687">Ribonucleoprotein</keyword>
<evidence type="ECO:0000256" key="1">
    <source>
        <dbReference type="ARBA" id="ARBA00007116"/>
    </source>
</evidence>
<dbReference type="GO" id="GO:0003735">
    <property type="term" value="F:structural constituent of ribosome"/>
    <property type="evidence" value="ECO:0007669"/>
    <property type="project" value="InterPro"/>
</dbReference>
<evidence type="ECO:0000256" key="2">
    <source>
        <dbReference type="ARBA" id="ARBA00022730"/>
    </source>
</evidence>
<keyword evidence="2 7" id="KW-0699">rRNA-binding</keyword>
<reference evidence="8 9" key="1">
    <citation type="journal article" date="2016" name="Nat. Commun.">
        <title>Thousands of microbial genomes shed light on interconnected biogeochemical processes in an aquifer system.</title>
        <authorList>
            <person name="Anantharaman K."/>
            <person name="Brown C.T."/>
            <person name="Hug L.A."/>
            <person name="Sharon I."/>
            <person name="Castelle C.J."/>
            <person name="Probst A.J."/>
            <person name="Thomas B.C."/>
            <person name="Singh A."/>
            <person name="Wilkins M.J."/>
            <person name="Karaoz U."/>
            <person name="Brodie E.L."/>
            <person name="Williams K.H."/>
            <person name="Hubbard S.S."/>
            <person name="Banfield J.F."/>
        </authorList>
    </citation>
    <scope>NUCLEOTIDE SEQUENCE [LARGE SCALE GENOMIC DNA]</scope>
</reference>
<dbReference type="HAMAP" id="MF_01337_B">
    <property type="entry name" value="Ribosomal_uL18_B"/>
    <property type="match status" value="1"/>
</dbReference>
<evidence type="ECO:0000256" key="3">
    <source>
        <dbReference type="ARBA" id="ARBA00022884"/>
    </source>
</evidence>
<dbReference type="InterPro" id="IPR057268">
    <property type="entry name" value="Ribosomal_L18"/>
</dbReference>
<proteinExistence type="inferred from homology"/>
<dbReference type="PANTHER" id="PTHR12899:SF3">
    <property type="entry name" value="LARGE RIBOSOMAL SUBUNIT PROTEIN UL18M"/>
    <property type="match status" value="1"/>
</dbReference>
<dbReference type="PANTHER" id="PTHR12899">
    <property type="entry name" value="39S RIBOSOMAL PROTEIN L18, MITOCHONDRIAL"/>
    <property type="match status" value="1"/>
</dbReference>
<dbReference type="GO" id="GO:0006412">
    <property type="term" value="P:translation"/>
    <property type="evidence" value="ECO:0007669"/>
    <property type="project" value="UniProtKB-UniRule"/>
</dbReference>
<evidence type="ECO:0000256" key="6">
    <source>
        <dbReference type="ARBA" id="ARBA00035197"/>
    </source>
</evidence>
<dbReference type="SUPFAM" id="SSF53137">
    <property type="entry name" value="Translational machinery components"/>
    <property type="match status" value="1"/>
</dbReference>
<organism evidence="8 9">
    <name type="scientific">candidate division WWE3 bacterium RBG_19FT_COMBO_53_11</name>
    <dbReference type="NCBI Taxonomy" id="1802613"/>
    <lineage>
        <taxon>Bacteria</taxon>
        <taxon>Katanobacteria</taxon>
    </lineage>
</organism>
<evidence type="ECO:0000256" key="7">
    <source>
        <dbReference type="HAMAP-Rule" id="MF_01337"/>
    </source>
</evidence>
<protein>
    <recommendedName>
        <fullName evidence="6 7">Large ribosomal subunit protein uL18</fullName>
    </recommendedName>
</protein>
<name>A0A1F4UHA5_UNCKA</name>
<dbReference type="NCBIfam" id="TIGR00060">
    <property type="entry name" value="L18_bact"/>
    <property type="match status" value="1"/>
</dbReference>
<sequence length="113" mass="12776">MINKLMQRERRIRRTRSRIFGTAKRPRLSVFRSGKHIYAQLIDDDRGITLVSSSDLEVKSGTKSERASAVGKELAEKSQKAKIKKVVFDRRGYAFHGRIKLVAEGARGGGLEF</sequence>
<dbReference type="GO" id="GO:0022625">
    <property type="term" value="C:cytosolic large ribosomal subunit"/>
    <property type="evidence" value="ECO:0007669"/>
    <property type="project" value="TreeGrafter"/>
</dbReference>
<dbReference type="FunFam" id="3.30.420.100:FF:000001">
    <property type="entry name" value="50S ribosomal protein L18"/>
    <property type="match status" value="1"/>
</dbReference>
<dbReference type="InterPro" id="IPR005484">
    <property type="entry name" value="Ribosomal_uL18_bac/plant/anim"/>
</dbReference>
<gene>
    <name evidence="7" type="primary">rplR</name>
    <name evidence="8" type="ORF">A2V54_02975</name>
</gene>
<comment type="subunit">
    <text evidence="7">Part of the 50S ribosomal subunit; part of the 5S rRNA/L5/L18/L25 subcomplex. Contacts the 5S and 23S rRNAs.</text>
</comment>
<accession>A0A1F4UHA5</accession>
<dbReference type="Gene3D" id="3.30.420.100">
    <property type="match status" value="1"/>
</dbReference>
<keyword evidence="3 7" id="KW-0694">RNA-binding</keyword>
<comment type="caution">
    <text evidence="8">The sequence shown here is derived from an EMBL/GenBank/DDBJ whole genome shotgun (WGS) entry which is preliminary data.</text>
</comment>
<evidence type="ECO:0000256" key="4">
    <source>
        <dbReference type="ARBA" id="ARBA00022980"/>
    </source>
</evidence>
<evidence type="ECO:0000256" key="5">
    <source>
        <dbReference type="ARBA" id="ARBA00023274"/>
    </source>
</evidence>
<dbReference type="GO" id="GO:0008097">
    <property type="term" value="F:5S rRNA binding"/>
    <property type="evidence" value="ECO:0007669"/>
    <property type="project" value="TreeGrafter"/>
</dbReference>
<dbReference type="Pfam" id="PF00861">
    <property type="entry name" value="Ribosomal_L18p"/>
    <property type="match status" value="1"/>
</dbReference>
<dbReference type="STRING" id="1802613.A2V54_02975"/>
<dbReference type="InterPro" id="IPR004389">
    <property type="entry name" value="Ribosomal_uL18_bac-type"/>
</dbReference>
<dbReference type="CDD" id="cd00432">
    <property type="entry name" value="Ribosomal_L18_L5e"/>
    <property type="match status" value="1"/>
</dbReference>
<comment type="similarity">
    <text evidence="1 7">Belongs to the universal ribosomal protein uL18 family.</text>
</comment>
<evidence type="ECO:0000313" key="9">
    <source>
        <dbReference type="Proteomes" id="UP000176583"/>
    </source>
</evidence>
<keyword evidence="4 7" id="KW-0689">Ribosomal protein</keyword>
<evidence type="ECO:0000313" key="8">
    <source>
        <dbReference type="EMBL" id="OGC44321.1"/>
    </source>
</evidence>
<dbReference type="Proteomes" id="UP000176583">
    <property type="component" value="Unassembled WGS sequence"/>
</dbReference>